<dbReference type="GO" id="GO:0005829">
    <property type="term" value="C:cytosol"/>
    <property type="evidence" value="ECO:0007669"/>
    <property type="project" value="TreeGrafter"/>
</dbReference>
<evidence type="ECO:0000256" key="3">
    <source>
        <dbReference type="ARBA" id="ARBA00022553"/>
    </source>
</evidence>
<evidence type="ECO:0000256" key="1">
    <source>
        <dbReference type="ARBA" id="ARBA00004496"/>
    </source>
</evidence>
<feature type="domain" description="OmpR/PhoB-type" evidence="11">
    <location>
        <begin position="127"/>
        <end position="232"/>
    </location>
</feature>
<dbReference type="GO" id="GO:0042802">
    <property type="term" value="F:identical protein binding"/>
    <property type="evidence" value="ECO:0007669"/>
    <property type="project" value="UniProtKB-ARBA"/>
</dbReference>
<dbReference type="GO" id="GO:0000156">
    <property type="term" value="F:phosphorelay response regulator activity"/>
    <property type="evidence" value="ECO:0007669"/>
    <property type="project" value="TreeGrafter"/>
</dbReference>
<dbReference type="CDD" id="cd00383">
    <property type="entry name" value="trans_reg_C"/>
    <property type="match status" value="1"/>
</dbReference>
<comment type="caution">
    <text evidence="12">The sequence shown here is derived from an EMBL/GenBank/DDBJ whole genome shotgun (WGS) entry which is preliminary data.</text>
</comment>
<feature type="modified residue" description="4-aspartylphosphate" evidence="8">
    <location>
        <position position="52"/>
    </location>
</feature>
<dbReference type="GO" id="GO:0000987">
    <property type="term" value="F:cis-regulatory region sequence-specific DNA binding"/>
    <property type="evidence" value="ECO:0007669"/>
    <property type="project" value="UniProtKB-ARBA"/>
</dbReference>
<dbReference type="GO" id="GO:0045893">
    <property type="term" value="P:positive regulation of DNA-templated transcription"/>
    <property type="evidence" value="ECO:0007669"/>
    <property type="project" value="UniProtKB-ARBA"/>
</dbReference>
<keyword evidence="4" id="KW-0902">Two-component regulatory system</keyword>
<dbReference type="Proteomes" id="UP000248889">
    <property type="component" value="Unassembled WGS sequence"/>
</dbReference>
<dbReference type="PROSITE" id="PS51755">
    <property type="entry name" value="OMPR_PHOB"/>
    <property type="match status" value="1"/>
</dbReference>
<keyword evidence="5" id="KW-0805">Transcription regulation</keyword>
<dbReference type="SUPFAM" id="SSF52172">
    <property type="entry name" value="CheY-like"/>
    <property type="match status" value="1"/>
</dbReference>
<dbReference type="EMBL" id="QKYN01000014">
    <property type="protein sequence ID" value="RAG87053.1"/>
    <property type="molecule type" value="Genomic_DNA"/>
</dbReference>
<gene>
    <name evidence="12" type="ORF">DN069_03615</name>
</gene>
<accession>A0A2X0ITV1</accession>
<dbReference type="Gene3D" id="1.10.10.10">
    <property type="entry name" value="Winged helix-like DNA-binding domain superfamily/Winged helix DNA-binding domain"/>
    <property type="match status" value="1"/>
</dbReference>
<comment type="subcellular location">
    <subcellularLocation>
        <location evidence="1">Cytoplasm</location>
    </subcellularLocation>
</comment>
<proteinExistence type="predicted"/>
<feature type="domain" description="Response regulatory" evidence="10">
    <location>
        <begin position="3"/>
        <end position="116"/>
    </location>
</feature>
<reference evidence="12 13" key="1">
    <citation type="submission" date="2018-06" db="EMBL/GenBank/DDBJ databases">
        <title>Streptacidiphilus pinicola sp. nov., isolated from pine grove soil.</title>
        <authorList>
            <person name="Roh S.G."/>
            <person name="Park S."/>
            <person name="Kim M.-K."/>
            <person name="Yun B.-R."/>
            <person name="Park J."/>
            <person name="Kim M.J."/>
            <person name="Kim Y.S."/>
            <person name="Kim S.B."/>
        </authorList>
    </citation>
    <scope>NUCLEOTIDE SEQUENCE [LARGE SCALE GENOMIC DNA]</scope>
    <source>
        <strain evidence="12 13">MMS16-CNU450</strain>
    </source>
</reference>
<dbReference type="CDD" id="cd17620">
    <property type="entry name" value="REC_OmpR_KdpE-like"/>
    <property type="match status" value="1"/>
</dbReference>
<dbReference type="SUPFAM" id="SSF46894">
    <property type="entry name" value="C-terminal effector domain of the bipartite response regulators"/>
    <property type="match status" value="1"/>
</dbReference>
<dbReference type="Gene3D" id="3.40.50.2300">
    <property type="match status" value="1"/>
</dbReference>
<dbReference type="RefSeq" id="WP_111499327.1">
    <property type="nucleotide sequence ID" value="NZ_QKYN01000014.1"/>
</dbReference>
<protein>
    <submittedName>
        <fullName evidence="12">DNA-binding response regulator</fullName>
    </submittedName>
</protein>
<dbReference type="InterPro" id="IPR016032">
    <property type="entry name" value="Sig_transdc_resp-reg_C-effctor"/>
</dbReference>
<evidence type="ECO:0000256" key="2">
    <source>
        <dbReference type="ARBA" id="ARBA00022490"/>
    </source>
</evidence>
<dbReference type="Pfam" id="PF00072">
    <property type="entry name" value="Response_reg"/>
    <property type="match status" value="1"/>
</dbReference>
<evidence type="ECO:0000256" key="7">
    <source>
        <dbReference type="ARBA" id="ARBA00023163"/>
    </source>
</evidence>
<dbReference type="InterPro" id="IPR039420">
    <property type="entry name" value="WalR-like"/>
</dbReference>
<name>A0A2X0ITV1_9ACTN</name>
<dbReference type="InterPro" id="IPR001867">
    <property type="entry name" value="OmpR/PhoB-type_DNA-bd"/>
</dbReference>
<evidence type="ECO:0000259" key="11">
    <source>
        <dbReference type="PROSITE" id="PS51755"/>
    </source>
</evidence>
<keyword evidence="3 8" id="KW-0597">Phosphoprotein</keyword>
<dbReference type="PANTHER" id="PTHR48111:SF50">
    <property type="entry name" value="KDP OPERON TRANSCRIPTIONAL REGULATORY PROTEIN KDPE"/>
    <property type="match status" value="1"/>
</dbReference>
<evidence type="ECO:0000256" key="9">
    <source>
        <dbReference type="PROSITE-ProRule" id="PRU01091"/>
    </source>
</evidence>
<keyword evidence="2" id="KW-0963">Cytoplasm</keyword>
<dbReference type="SMART" id="SM00862">
    <property type="entry name" value="Trans_reg_C"/>
    <property type="match status" value="1"/>
</dbReference>
<feature type="DNA-binding region" description="OmpR/PhoB-type" evidence="9">
    <location>
        <begin position="127"/>
        <end position="232"/>
    </location>
</feature>
<dbReference type="InterPro" id="IPR001789">
    <property type="entry name" value="Sig_transdc_resp-reg_receiver"/>
</dbReference>
<dbReference type="OrthoDB" id="3231823at2"/>
<dbReference type="InterPro" id="IPR011006">
    <property type="entry name" value="CheY-like_superfamily"/>
</dbReference>
<evidence type="ECO:0000256" key="4">
    <source>
        <dbReference type="ARBA" id="ARBA00023012"/>
    </source>
</evidence>
<evidence type="ECO:0000313" key="13">
    <source>
        <dbReference type="Proteomes" id="UP000248889"/>
    </source>
</evidence>
<dbReference type="Gene3D" id="6.10.250.690">
    <property type="match status" value="1"/>
</dbReference>
<dbReference type="PROSITE" id="PS50110">
    <property type="entry name" value="RESPONSE_REGULATORY"/>
    <property type="match status" value="1"/>
</dbReference>
<evidence type="ECO:0000256" key="6">
    <source>
        <dbReference type="ARBA" id="ARBA00023125"/>
    </source>
</evidence>
<evidence type="ECO:0000256" key="8">
    <source>
        <dbReference type="PROSITE-ProRule" id="PRU00169"/>
    </source>
</evidence>
<dbReference type="SMART" id="SM00448">
    <property type="entry name" value="REC"/>
    <property type="match status" value="1"/>
</dbReference>
<keyword evidence="6 9" id="KW-0238">DNA-binding</keyword>
<sequence length="232" mass="25360">MTQILVVDDEPQMLRALKINLQARKYTVTTAADGAEAIREAARSTPDAILLDLGLPDMDGVKVIQTVRTWSSVPVIVLSGRADATEKVAALDAGADDYVTKPFAMNELLARLRAALRRPTAEGSVGGVSGVIGPWTVDLVSHTIHRTDDEGAEPPTVRLTPTEWKILAVLLQHPGRLVTAGHLLNSVWGPGHESNTNYLRVYFTGLRRKLETDPSRPRHLITEPGMGYRYQP</sequence>
<organism evidence="12 13">
    <name type="scientific">Streptacidiphilus pinicola</name>
    <dbReference type="NCBI Taxonomy" id="2219663"/>
    <lineage>
        <taxon>Bacteria</taxon>
        <taxon>Bacillati</taxon>
        <taxon>Actinomycetota</taxon>
        <taxon>Actinomycetes</taxon>
        <taxon>Kitasatosporales</taxon>
        <taxon>Streptomycetaceae</taxon>
        <taxon>Streptacidiphilus</taxon>
    </lineage>
</organism>
<dbReference type="GO" id="GO:0032993">
    <property type="term" value="C:protein-DNA complex"/>
    <property type="evidence" value="ECO:0007669"/>
    <property type="project" value="TreeGrafter"/>
</dbReference>
<evidence type="ECO:0000259" key="10">
    <source>
        <dbReference type="PROSITE" id="PS50110"/>
    </source>
</evidence>
<dbReference type="InterPro" id="IPR036388">
    <property type="entry name" value="WH-like_DNA-bd_sf"/>
</dbReference>
<keyword evidence="13" id="KW-1185">Reference proteome</keyword>
<dbReference type="AlphaFoldDB" id="A0A2X0ITV1"/>
<dbReference type="Pfam" id="PF00486">
    <property type="entry name" value="Trans_reg_C"/>
    <property type="match status" value="1"/>
</dbReference>
<evidence type="ECO:0000313" key="12">
    <source>
        <dbReference type="EMBL" id="RAG87053.1"/>
    </source>
</evidence>
<evidence type="ECO:0000256" key="5">
    <source>
        <dbReference type="ARBA" id="ARBA00023015"/>
    </source>
</evidence>
<dbReference type="PANTHER" id="PTHR48111">
    <property type="entry name" value="REGULATOR OF RPOS"/>
    <property type="match status" value="1"/>
</dbReference>
<keyword evidence="7" id="KW-0804">Transcription</keyword>
<dbReference type="FunFam" id="3.40.50.2300:FF:000021">
    <property type="entry name" value="Two-component system response regulator KdpE"/>
    <property type="match status" value="1"/>
</dbReference>